<reference evidence="4 5" key="1">
    <citation type="submission" date="2015-04" db="EMBL/GenBank/DDBJ databases">
        <authorList>
            <person name="Syromyatnikov M.Y."/>
            <person name="Popov V.N."/>
        </authorList>
    </citation>
    <scope>NUCLEOTIDE SEQUENCE [LARGE SCALE GENOMIC DNA]</scope>
    <source>
        <strain evidence="4">WF-38-12</strain>
    </source>
</reference>
<dbReference type="Proteomes" id="UP000054383">
    <property type="component" value="Unassembled WGS sequence"/>
</dbReference>
<dbReference type="Gene3D" id="1.10.8.60">
    <property type="match status" value="2"/>
</dbReference>
<dbReference type="GO" id="GO:0005737">
    <property type="term" value="C:cytoplasm"/>
    <property type="evidence" value="ECO:0007669"/>
    <property type="project" value="TreeGrafter"/>
</dbReference>
<sequence>MAEARIFTVRPLSKQARGDLRESFRIYLTTASLAYLKLSPGNLCSLHVEGAATAKTAIAWNALEPIKNTVIQASSTLQELYGIKLGDKLTITKVESAPSESDTVFVEECTSPEKLVKYGPLSDADMGHWEWSLEFPLLQCEILTVGLGFDVELKGQRRSFKVAKISAPDVADQTISRFTERSVVKIGVDGVSETVEHPLAALEVKNSGLGGLSSQINKINQILVDFNSHGLSASMPDFYRLNRGILIYGPKGTGKTSLLQRIGSAGWKNTFTVRSTLLQTNSGDGEAQLRKIFKEASSSQPSVILVDQIEFVAPKRTSAREASSLAHALCECIDSLGKDKVLVVAATRHPNEVDDALRTPHRLAVETEISVPTAAARKEILCAVRGDTSQPNDSLIDMMAEKTHGYVGADLFALLQMSCRKARDRIILDGALENSETDSVATPQNISFDLREEDILQAMQEIRPTAMREVFLETPKVRWTDIGGQKELKQHLRKVVERPLKFPERMQRLNVRSKKGVLLYGPPGCSKTLVAKALATEAGLNFLAVRGAEILNQYVGESERALREVFSKARAARPSIIFFDEIDAIAAKRSGSQGGVNVLTTLLNEMDGIEELRNVLVVAATNKPDVLDPALMRPGRLDNIVYVGPPDFEARKEIFSIWMRKSVIGPDVDVDDLAMKAEGYSGAEVISLCETAGEAALDDEDTTSEPQDIMQRHFDIAFKRVKSQLTSELIMEYEQWSKLSAF</sequence>
<evidence type="ECO:0000256" key="1">
    <source>
        <dbReference type="ARBA" id="ARBA00022741"/>
    </source>
</evidence>
<dbReference type="CDD" id="cd19511">
    <property type="entry name" value="RecA-like_CDC48_r2-like"/>
    <property type="match status" value="1"/>
</dbReference>
<dbReference type="EMBL" id="CVMT01000010">
    <property type="protein sequence ID" value="CRG91494.1"/>
    <property type="molecule type" value="Genomic_DNA"/>
</dbReference>
<dbReference type="OrthoDB" id="27435at2759"/>
<proteinExistence type="predicted"/>
<dbReference type="InterPro" id="IPR027417">
    <property type="entry name" value="P-loop_NTPase"/>
</dbReference>
<evidence type="ECO:0000313" key="5">
    <source>
        <dbReference type="Proteomes" id="UP000054383"/>
    </source>
</evidence>
<dbReference type="InterPro" id="IPR003593">
    <property type="entry name" value="AAA+_ATPase"/>
</dbReference>
<accession>A0A0U1M783</accession>
<dbReference type="AlphaFoldDB" id="A0A0U1M783"/>
<keyword evidence="1" id="KW-0547">Nucleotide-binding</keyword>
<dbReference type="Gene3D" id="3.40.50.300">
    <property type="entry name" value="P-loop containing nucleotide triphosphate hydrolases"/>
    <property type="match status" value="2"/>
</dbReference>
<organism evidence="4 5">
    <name type="scientific">Talaromyces islandicus</name>
    <name type="common">Penicillium islandicum</name>
    <dbReference type="NCBI Taxonomy" id="28573"/>
    <lineage>
        <taxon>Eukaryota</taxon>
        <taxon>Fungi</taxon>
        <taxon>Dikarya</taxon>
        <taxon>Ascomycota</taxon>
        <taxon>Pezizomycotina</taxon>
        <taxon>Eurotiomycetes</taxon>
        <taxon>Eurotiomycetidae</taxon>
        <taxon>Eurotiales</taxon>
        <taxon>Trichocomaceae</taxon>
        <taxon>Talaromyces</taxon>
        <taxon>Talaromyces sect. Islandici</taxon>
    </lineage>
</organism>
<dbReference type="STRING" id="28573.A0A0U1M783"/>
<dbReference type="InterPro" id="IPR003959">
    <property type="entry name" value="ATPase_AAA_core"/>
</dbReference>
<dbReference type="PANTHER" id="PTHR23077:SF27">
    <property type="entry name" value="ATPASE FAMILY GENE 2 PROTEIN HOMOLOG A"/>
    <property type="match status" value="1"/>
</dbReference>
<keyword evidence="5" id="KW-1185">Reference proteome</keyword>
<dbReference type="GO" id="GO:0016887">
    <property type="term" value="F:ATP hydrolysis activity"/>
    <property type="evidence" value="ECO:0007669"/>
    <property type="project" value="InterPro"/>
</dbReference>
<dbReference type="OMA" id="KPPTIHW"/>
<dbReference type="InterPro" id="IPR003960">
    <property type="entry name" value="ATPase_AAA_CS"/>
</dbReference>
<dbReference type="GO" id="GO:0005524">
    <property type="term" value="F:ATP binding"/>
    <property type="evidence" value="ECO:0007669"/>
    <property type="project" value="UniProtKB-KW"/>
</dbReference>
<evidence type="ECO:0000256" key="2">
    <source>
        <dbReference type="ARBA" id="ARBA00022840"/>
    </source>
</evidence>
<dbReference type="InterPro" id="IPR041569">
    <property type="entry name" value="AAA_lid_3"/>
</dbReference>
<gene>
    <name evidence="4" type="primary">AFG2</name>
    <name evidence="4" type="ORF">PISL3812_08543</name>
</gene>
<dbReference type="PANTHER" id="PTHR23077">
    <property type="entry name" value="AAA-FAMILY ATPASE"/>
    <property type="match status" value="1"/>
</dbReference>
<dbReference type="FunFam" id="3.40.50.300:FF:001721">
    <property type="entry name" value="AAA family ATPase, putative"/>
    <property type="match status" value="1"/>
</dbReference>
<name>A0A0U1M783_TALIS</name>
<dbReference type="Pfam" id="PF00004">
    <property type="entry name" value="AAA"/>
    <property type="match status" value="2"/>
</dbReference>
<dbReference type="SMART" id="SM00382">
    <property type="entry name" value="AAA"/>
    <property type="match status" value="2"/>
</dbReference>
<evidence type="ECO:0000259" key="3">
    <source>
        <dbReference type="SMART" id="SM00382"/>
    </source>
</evidence>
<dbReference type="InterPro" id="IPR050168">
    <property type="entry name" value="AAA_ATPase_domain"/>
</dbReference>
<dbReference type="SUPFAM" id="SSF52540">
    <property type="entry name" value="P-loop containing nucleoside triphosphate hydrolases"/>
    <property type="match status" value="2"/>
</dbReference>
<dbReference type="Pfam" id="PF17862">
    <property type="entry name" value="AAA_lid_3"/>
    <property type="match status" value="1"/>
</dbReference>
<evidence type="ECO:0000313" key="4">
    <source>
        <dbReference type="EMBL" id="CRG91494.1"/>
    </source>
</evidence>
<feature type="domain" description="AAA+ ATPase" evidence="3">
    <location>
        <begin position="513"/>
        <end position="647"/>
    </location>
</feature>
<feature type="domain" description="AAA+ ATPase" evidence="3">
    <location>
        <begin position="241"/>
        <end position="373"/>
    </location>
</feature>
<protein>
    <submittedName>
        <fullName evidence="4">ATPase family gene 2 protein</fullName>
    </submittedName>
</protein>
<keyword evidence="2" id="KW-0067">ATP-binding</keyword>
<dbReference type="PROSITE" id="PS00674">
    <property type="entry name" value="AAA"/>
    <property type="match status" value="1"/>
</dbReference>